<keyword evidence="1" id="KW-1133">Transmembrane helix</keyword>
<protein>
    <submittedName>
        <fullName evidence="2">Uncharacterized protein</fullName>
    </submittedName>
</protein>
<keyword evidence="3" id="KW-1185">Reference proteome</keyword>
<dbReference type="EMBL" id="JAMGBB010000001">
    <property type="protein sequence ID" value="MCL6741191.1"/>
    <property type="molecule type" value="Genomic_DNA"/>
</dbReference>
<evidence type="ECO:0000313" key="3">
    <source>
        <dbReference type="Proteomes" id="UP001165383"/>
    </source>
</evidence>
<proteinExistence type="predicted"/>
<organism evidence="2 3">
    <name type="scientific">Sphingomonas brevis</name>
    <dbReference type="NCBI Taxonomy" id="2908206"/>
    <lineage>
        <taxon>Bacteria</taxon>
        <taxon>Pseudomonadati</taxon>
        <taxon>Pseudomonadota</taxon>
        <taxon>Alphaproteobacteria</taxon>
        <taxon>Sphingomonadales</taxon>
        <taxon>Sphingomonadaceae</taxon>
        <taxon>Sphingomonas</taxon>
    </lineage>
</organism>
<evidence type="ECO:0000313" key="2">
    <source>
        <dbReference type="EMBL" id="MCL6741191.1"/>
    </source>
</evidence>
<dbReference type="Proteomes" id="UP001165383">
    <property type="component" value="Unassembled WGS sequence"/>
</dbReference>
<keyword evidence="1" id="KW-0812">Transmembrane</keyword>
<dbReference type="RefSeq" id="WP_249915592.1">
    <property type="nucleotide sequence ID" value="NZ_JAMGBB010000001.1"/>
</dbReference>
<feature type="transmembrane region" description="Helical" evidence="1">
    <location>
        <begin position="66"/>
        <end position="87"/>
    </location>
</feature>
<feature type="transmembrane region" description="Helical" evidence="1">
    <location>
        <begin position="21"/>
        <end position="40"/>
    </location>
</feature>
<comment type="caution">
    <text evidence="2">The sequence shown here is derived from an EMBL/GenBank/DDBJ whole genome shotgun (WGS) entry which is preliminary data.</text>
</comment>
<feature type="transmembrane region" description="Helical" evidence="1">
    <location>
        <begin position="138"/>
        <end position="157"/>
    </location>
</feature>
<accession>A0ABT0S9V4</accession>
<keyword evidence="1" id="KW-0472">Membrane</keyword>
<gene>
    <name evidence="2" type="ORF">LZ518_08615</name>
</gene>
<reference evidence="2" key="1">
    <citation type="submission" date="2022-05" db="EMBL/GenBank/DDBJ databases">
        <authorList>
            <person name="Jo J.-H."/>
            <person name="Im W.-T."/>
        </authorList>
    </citation>
    <scope>NUCLEOTIDE SEQUENCE</scope>
    <source>
        <strain evidence="2">RB56-2</strain>
    </source>
</reference>
<name>A0ABT0S9V4_9SPHN</name>
<feature type="transmembrane region" description="Helical" evidence="1">
    <location>
        <begin position="215"/>
        <end position="238"/>
    </location>
</feature>
<sequence length="297" mass="34305">MATLTDGIKDLVRPPFANYDVVVYFGCGLFSLPFLFHYIASPKEAGFLALEVATGVPFADSAIKTLFALFAVYILGHLLAFLSSLFVEKTAELLLGKMSDASILGHRRRDQQSFDEIKDWVKRRWKLAWRKGSRARSLIRLLFFFPVSFSFVLAYAIKWFGYFTSRIPEAVYERVKTRLQNKRLPTPGHTKDWYKATEHYVIANDPTAVPRMYNYLVIGGLFRSLTFLFACCAWMEFARLVGAFYQDTFPTDAISDWQPIVKVAMYNLLFAFSFASYVKFSRRYAEEMLFSFALRRP</sequence>
<evidence type="ECO:0000256" key="1">
    <source>
        <dbReference type="SAM" id="Phobius"/>
    </source>
</evidence>